<sequence>MVVRSAFVCLVILSLSIVTMTTAASACGGYREGLNTGQSFTLTSPNYPSNYDRNQRCIWLFAAKNGTGFRINVTSVSLEGTGNNSTGCRDYLQITDGSSVATELAYLCQVSSPLLLTANRVYLWVKFQSNHQIQGAGFQMTVTTVTDITSVSNSTPVKSCKNRYTCPNKECVYQGSLCDNINDCGCDDYGCDETKCWKFEFLNDPSVVWGLGMGIGLTLSIAVFIICGFVEMPERKRPECMRRRENQTGGCLGRCGAKNKVQQQAPEDAFMAMMKRMTAGKSLQWEGADSDESTTRSSSRADVSRRSSVSVGSALGSRRSSVYAPTYGNTLSPNYSAPRPAASPTTAAANAAPQTEQKPPGPVTLAVPKVSST</sequence>
<proteinExistence type="predicted"/>
<keyword evidence="8" id="KW-1185">Reference proteome</keyword>
<feature type="transmembrane region" description="Helical" evidence="5">
    <location>
        <begin position="207"/>
        <end position="232"/>
    </location>
</feature>
<dbReference type="Pfam" id="PF00431">
    <property type="entry name" value="CUB"/>
    <property type="match status" value="1"/>
</dbReference>
<protein>
    <submittedName>
        <fullName evidence="9">CUB domain-containing protein</fullName>
    </submittedName>
</protein>
<evidence type="ECO:0000256" key="4">
    <source>
        <dbReference type="SAM" id="MobiDB-lite"/>
    </source>
</evidence>
<reference evidence="9" key="1">
    <citation type="submission" date="2016-11" db="UniProtKB">
        <authorList>
            <consortium name="WormBaseParasite"/>
        </authorList>
    </citation>
    <scope>IDENTIFICATION</scope>
</reference>
<feature type="compositionally biased region" description="Low complexity" evidence="4">
    <location>
        <begin position="336"/>
        <end position="353"/>
    </location>
</feature>
<comment type="caution">
    <text evidence="3">Lacks conserved residue(s) required for the propagation of feature annotation.</text>
</comment>
<dbReference type="PROSITE" id="PS01180">
    <property type="entry name" value="CUB"/>
    <property type="match status" value="1"/>
</dbReference>
<dbReference type="InterPro" id="IPR002172">
    <property type="entry name" value="LDrepeatLR_classA_rpt"/>
</dbReference>
<dbReference type="PROSITE" id="PS51257">
    <property type="entry name" value="PROKAR_LIPOPROTEIN"/>
    <property type="match status" value="1"/>
</dbReference>
<feature type="compositionally biased region" description="Low complexity" evidence="4">
    <location>
        <begin position="295"/>
        <end position="322"/>
    </location>
</feature>
<dbReference type="WBParaSite" id="maker-uti_cns_0011976-snap-gene-0.3-mRNA-1">
    <property type="protein sequence ID" value="maker-uti_cns_0011976-snap-gene-0.3-mRNA-1"/>
    <property type="gene ID" value="maker-uti_cns_0011976-snap-gene-0.3"/>
</dbReference>
<dbReference type="InterPro" id="IPR035914">
    <property type="entry name" value="Sperma_CUB_dom_sf"/>
</dbReference>
<keyword evidence="1" id="KW-0677">Repeat</keyword>
<dbReference type="CDD" id="cd00041">
    <property type="entry name" value="CUB"/>
    <property type="match status" value="1"/>
</dbReference>
<keyword evidence="5" id="KW-1133">Transmembrane helix</keyword>
<accession>A0A1I8IDX7</accession>
<keyword evidence="5" id="KW-0812">Transmembrane</keyword>
<keyword evidence="2" id="KW-1015">Disulfide bond</keyword>
<dbReference type="AlphaFoldDB" id="A0A1I8IDX7"/>
<name>A0A1I8IDX7_9PLAT</name>
<dbReference type="Gene3D" id="2.60.120.290">
    <property type="entry name" value="Spermadhesin, CUB domain"/>
    <property type="match status" value="1"/>
</dbReference>
<dbReference type="Proteomes" id="UP000095280">
    <property type="component" value="Unplaced"/>
</dbReference>
<feature type="domain" description="CUB" evidence="7">
    <location>
        <begin position="27"/>
        <end position="145"/>
    </location>
</feature>
<feature type="signal peptide" evidence="6">
    <location>
        <begin position="1"/>
        <end position="23"/>
    </location>
</feature>
<organism evidence="8 9">
    <name type="scientific">Macrostomum lignano</name>
    <dbReference type="NCBI Taxonomy" id="282301"/>
    <lineage>
        <taxon>Eukaryota</taxon>
        <taxon>Metazoa</taxon>
        <taxon>Spiralia</taxon>
        <taxon>Lophotrochozoa</taxon>
        <taxon>Platyhelminthes</taxon>
        <taxon>Rhabditophora</taxon>
        <taxon>Macrostomorpha</taxon>
        <taxon>Macrostomida</taxon>
        <taxon>Macrostomidae</taxon>
        <taxon>Macrostomum</taxon>
    </lineage>
</organism>
<dbReference type="SMART" id="SM00042">
    <property type="entry name" value="CUB"/>
    <property type="match status" value="1"/>
</dbReference>
<evidence type="ECO:0000259" key="7">
    <source>
        <dbReference type="PROSITE" id="PS01180"/>
    </source>
</evidence>
<keyword evidence="5" id="KW-0472">Membrane</keyword>
<evidence type="ECO:0000313" key="9">
    <source>
        <dbReference type="WBParaSite" id="maker-uti_cns_0011976-snap-gene-0.3-mRNA-1"/>
    </source>
</evidence>
<dbReference type="PANTHER" id="PTHR24251">
    <property type="entry name" value="OVOCHYMASE-RELATED"/>
    <property type="match status" value="1"/>
</dbReference>
<dbReference type="SUPFAM" id="SSF49854">
    <property type="entry name" value="Spermadhesin, CUB domain"/>
    <property type="match status" value="1"/>
</dbReference>
<evidence type="ECO:0000256" key="3">
    <source>
        <dbReference type="PROSITE-ProRule" id="PRU00059"/>
    </source>
</evidence>
<feature type="region of interest" description="Disordered" evidence="4">
    <location>
        <begin position="282"/>
        <end position="373"/>
    </location>
</feature>
<evidence type="ECO:0000256" key="1">
    <source>
        <dbReference type="ARBA" id="ARBA00022737"/>
    </source>
</evidence>
<keyword evidence="6" id="KW-0732">Signal</keyword>
<dbReference type="InterPro" id="IPR000859">
    <property type="entry name" value="CUB_dom"/>
</dbReference>
<evidence type="ECO:0000256" key="2">
    <source>
        <dbReference type="ARBA" id="ARBA00023157"/>
    </source>
</evidence>
<evidence type="ECO:0000256" key="5">
    <source>
        <dbReference type="SAM" id="Phobius"/>
    </source>
</evidence>
<evidence type="ECO:0000256" key="6">
    <source>
        <dbReference type="SAM" id="SignalP"/>
    </source>
</evidence>
<dbReference type="CDD" id="cd00112">
    <property type="entry name" value="LDLa"/>
    <property type="match status" value="1"/>
</dbReference>
<evidence type="ECO:0000313" key="8">
    <source>
        <dbReference type="Proteomes" id="UP000095280"/>
    </source>
</evidence>
<feature type="chain" id="PRO_5009320893" evidence="6">
    <location>
        <begin position="24"/>
        <end position="373"/>
    </location>
</feature>